<proteinExistence type="predicted"/>
<comment type="caution">
    <text evidence="2">The sequence shown here is derived from an EMBL/GenBank/DDBJ whole genome shotgun (WGS) entry which is preliminary data.</text>
</comment>
<dbReference type="EMBL" id="CABFUZ020000097">
    <property type="protein sequence ID" value="VVM05787.1"/>
    <property type="molecule type" value="Genomic_DNA"/>
</dbReference>
<dbReference type="EC" id="1.1.1.42" evidence="2"/>
<name>A0A5E6M999_9BACT</name>
<evidence type="ECO:0000313" key="3">
    <source>
        <dbReference type="Proteomes" id="UP000381693"/>
    </source>
</evidence>
<keyword evidence="2" id="KW-0560">Oxidoreductase</keyword>
<dbReference type="Gene3D" id="3.30.70.1570">
    <property type="match status" value="1"/>
</dbReference>
<evidence type="ECO:0000313" key="2">
    <source>
        <dbReference type="EMBL" id="VVM05787.1"/>
    </source>
</evidence>
<sequence length="89" mass="9410">ALRAAETDALALGTIANRGMSVWPFGLGETLLAGPFQCRFLAKDRLAAVSQQAIVDLLGSVEAAGIEFTKMELLYTFNGTEGFSRSQGA</sequence>
<feature type="domain" description="Isocitrate dehydrogenase/Hypothetical protein TT1725 C-terminal" evidence="1">
    <location>
        <begin position="2"/>
        <end position="88"/>
    </location>
</feature>
<gene>
    <name evidence="2" type="primary">IDH1/IDH2/icd</name>
    <name evidence="2" type="ORF">MAMC_00796</name>
</gene>
<dbReference type="Proteomes" id="UP000381693">
    <property type="component" value="Unassembled WGS sequence"/>
</dbReference>
<dbReference type="Pfam" id="PF18324">
    <property type="entry name" value="Isocitrate_DH_C_bact"/>
    <property type="match status" value="1"/>
</dbReference>
<protein>
    <submittedName>
        <fullName evidence="2">Partial isocitrate dehydrogenase</fullName>
        <ecNumber evidence="2">1.1.1.42</ecNumber>
    </submittedName>
</protein>
<keyword evidence="3" id="KW-1185">Reference proteome</keyword>
<reference evidence="2" key="1">
    <citation type="submission" date="2019-09" db="EMBL/GenBank/DDBJ databases">
        <authorList>
            <person name="Cremers G."/>
        </authorList>
    </citation>
    <scope>NUCLEOTIDE SEQUENCE [LARGE SCALE GENOMIC DNA]</scope>
    <source>
        <strain evidence="2">3B</strain>
    </source>
</reference>
<organism evidence="2 3">
    <name type="scientific">Methylacidimicrobium cyclopophantes</name>
    <dbReference type="NCBI Taxonomy" id="1041766"/>
    <lineage>
        <taxon>Bacteria</taxon>
        <taxon>Pseudomonadati</taxon>
        <taxon>Verrucomicrobiota</taxon>
        <taxon>Methylacidimicrobium</taxon>
    </lineage>
</organism>
<dbReference type="GO" id="GO:0004450">
    <property type="term" value="F:isocitrate dehydrogenase (NADP+) activity"/>
    <property type="evidence" value="ECO:0007669"/>
    <property type="project" value="UniProtKB-EC"/>
</dbReference>
<accession>A0A5E6M999</accession>
<dbReference type="InterPro" id="IPR040978">
    <property type="entry name" value="Isocitrate_DH_TT1725_C"/>
</dbReference>
<feature type="non-terminal residue" evidence="2">
    <location>
        <position position="1"/>
    </location>
</feature>
<evidence type="ECO:0000259" key="1">
    <source>
        <dbReference type="Pfam" id="PF18324"/>
    </source>
</evidence>
<dbReference type="InterPro" id="IPR046997">
    <property type="entry name" value="Isocitrate_DH_TT1725_C_sf"/>
</dbReference>
<dbReference type="AlphaFoldDB" id="A0A5E6M999"/>